<dbReference type="EMBL" id="CP049887">
    <property type="protein sequence ID" value="QIL49370.1"/>
    <property type="molecule type" value="Genomic_DNA"/>
</dbReference>
<dbReference type="PIRSF" id="PIRSF019345">
    <property type="entry name" value="ScpB"/>
    <property type="match status" value="1"/>
</dbReference>
<comment type="function">
    <text evidence="5">Participates in chromosomal partition during cell division. May act via the formation of a condensin-like complex containing Smc and ScpA that pull DNA away from mid-cell into both cell halves.</text>
</comment>
<dbReference type="GO" id="GO:0051301">
    <property type="term" value="P:cell division"/>
    <property type="evidence" value="ECO:0007669"/>
    <property type="project" value="UniProtKB-KW"/>
</dbReference>
<dbReference type="InterPro" id="IPR005234">
    <property type="entry name" value="ScpB_csome_segregation"/>
</dbReference>
<dbReference type="Gene3D" id="1.10.10.10">
    <property type="entry name" value="Winged helix-like DNA-binding domain superfamily/Winged helix DNA-binding domain"/>
    <property type="match status" value="2"/>
</dbReference>
<gene>
    <name evidence="5 6" type="primary">scpB</name>
    <name evidence="6" type="ORF">G7082_13120</name>
</gene>
<dbReference type="Proteomes" id="UP000501747">
    <property type="component" value="Chromosome"/>
</dbReference>
<dbReference type="GO" id="GO:0051304">
    <property type="term" value="P:chromosome separation"/>
    <property type="evidence" value="ECO:0007669"/>
    <property type="project" value="InterPro"/>
</dbReference>
<dbReference type="SUPFAM" id="SSF46785">
    <property type="entry name" value="Winged helix' DNA-binding domain"/>
    <property type="match status" value="2"/>
</dbReference>
<reference evidence="6 7" key="1">
    <citation type="submission" date="2020-03" db="EMBL/GenBank/DDBJ databases">
        <title>Vagococcus sp. nov., isolated from beetles.</title>
        <authorList>
            <person name="Hyun D.-W."/>
            <person name="Bae J.-W."/>
        </authorList>
    </citation>
    <scope>NUCLEOTIDE SEQUENCE [LARGE SCALE GENOMIC DNA]</scope>
    <source>
        <strain evidence="6 7">HDW17B</strain>
    </source>
</reference>
<dbReference type="InterPro" id="IPR036388">
    <property type="entry name" value="WH-like_DNA-bd_sf"/>
</dbReference>
<dbReference type="RefSeq" id="WP_166035611.1">
    <property type="nucleotide sequence ID" value="NZ_CP049887.1"/>
</dbReference>
<dbReference type="HAMAP" id="MF_01804">
    <property type="entry name" value="ScpB"/>
    <property type="match status" value="1"/>
</dbReference>
<evidence type="ECO:0000256" key="4">
    <source>
        <dbReference type="ARBA" id="ARBA00023306"/>
    </source>
</evidence>
<evidence type="ECO:0000256" key="3">
    <source>
        <dbReference type="ARBA" id="ARBA00022829"/>
    </source>
</evidence>
<evidence type="ECO:0000256" key="5">
    <source>
        <dbReference type="HAMAP-Rule" id="MF_01804"/>
    </source>
</evidence>
<sequence length="199" mass="22470">MEVFSKIEALLFVAGNEGLTLNEIANILNKKTAPTYQLIVDLKENYNKDEQRAITILEVGEHFILSTKKEYAALLKLFAQSSINQNLSQAALECLSIVAYKQPITRAEIEELRGVQSSGSVQKLVARQLIEEKGRVEGPGRAILYGTTAYFFDYFGLKSIEELPTVDQLEVNAEKEIPNDLFFDRFKEQFEKIEEQGGN</sequence>
<dbReference type="InterPro" id="IPR036390">
    <property type="entry name" value="WH_DNA-bd_sf"/>
</dbReference>
<keyword evidence="2 5" id="KW-0132">Cell division</keyword>
<organism evidence="6 7">
    <name type="scientific">Vagococcus hydrophili</name>
    <dbReference type="NCBI Taxonomy" id="2714947"/>
    <lineage>
        <taxon>Bacteria</taxon>
        <taxon>Bacillati</taxon>
        <taxon>Bacillota</taxon>
        <taxon>Bacilli</taxon>
        <taxon>Lactobacillales</taxon>
        <taxon>Enterococcaceae</taxon>
        <taxon>Vagococcus</taxon>
    </lineage>
</organism>
<dbReference type="GO" id="GO:0005737">
    <property type="term" value="C:cytoplasm"/>
    <property type="evidence" value="ECO:0007669"/>
    <property type="project" value="UniProtKB-SubCell"/>
</dbReference>
<dbReference type="PANTHER" id="PTHR34298:SF2">
    <property type="entry name" value="SEGREGATION AND CONDENSATION PROTEIN B"/>
    <property type="match status" value="1"/>
</dbReference>
<dbReference type="GO" id="GO:0006260">
    <property type="term" value="P:DNA replication"/>
    <property type="evidence" value="ECO:0007669"/>
    <property type="project" value="UniProtKB-UniRule"/>
</dbReference>
<dbReference type="PANTHER" id="PTHR34298">
    <property type="entry name" value="SEGREGATION AND CONDENSATION PROTEIN B"/>
    <property type="match status" value="1"/>
</dbReference>
<evidence type="ECO:0000313" key="7">
    <source>
        <dbReference type="Proteomes" id="UP000501747"/>
    </source>
</evidence>
<proteinExistence type="inferred from homology"/>
<comment type="subunit">
    <text evidence="5">Homodimer. Homodimerization may be required to stabilize the binding of ScpA to the Smc head domains. Component of a cohesin-like complex composed of ScpA, ScpB and the Smc homodimer, in which ScpA and ScpB bind to the head domain of Smc. The presence of the three proteins is required for the association of the complex with DNA.</text>
</comment>
<keyword evidence="7" id="KW-1185">Reference proteome</keyword>
<dbReference type="AlphaFoldDB" id="A0A6G8AWL3"/>
<dbReference type="NCBIfam" id="TIGR00281">
    <property type="entry name" value="SMC-Scp complex subunit ScpB"/>
    <property type="match status" value="1"/>
</dbReference>
<dbReference type="Pfam" id="PF04079">
    <property type="entry name" value="SMC_ScpB"/>
    <property type="match status" value="1"/>
</dbReference>
<evidence type="ECO:0000256" key="1">
    <source>
        <dbReference type="ARBA" id="ARBA00022490"/>
    </source>
</evidence>
<keyword evidence="4 5" id="KW-0131">Cell cycle</keyword>
<evidence type="ECO:0000256" key="2">
    <source>
        <dbReference type="ARBA" id="ARBA00022618"/>
    </source>
</evidence>
<comment type="subcellular location">
    <subcellularLocation>
        <location evidence="5">Cytoplasm</location>
    </subcellularLocation>
    <text evidence="5">Associated with two foci at the outer edges of the nucleoid region in young cells, and at four foci within both cell halves in older cells.</text>
</comment>
<evidence type="ECO:0000313" key="6">
    <source>
        <dbReference type="EMBL" id="QIL49370.1"/>
    </source>
</evidence>
<dbReference type="KEGG" id="vhy:G7082_13120"/>
<accession>A0A6G8AWL3</accession>
<keyword evidence="1 5" id="KW-0963">Cytoplasm</keyword>
<keyword evidence="3 5" id="KW-0159">Chromosome partition</keyword>
<name>A0A6G8AWL3_9ENTE</name>
<protein>
    <recommendedName>
        <fullName evidence="5">Segregation and condensation protein B</fullName>
    </recommendedName>
</protein>
<comment type="similarity">
    <text evidence="5">Belongs to the ScpB family.</text>
</comment>